<evidence type="ECO:0000313" key="2">
    <source>
        <dbReference type="EMBL" id="MEJ8811159.1"/>
    </source>
</evidence>
<name>A0ABU8VE34_9BURK</name>
<dbReference type="Proteomes" id="UP001365846">
    <property type="component" value="Unassembled WGS sequence"/>
</dbReference>
<organism evidence="2 3">
    <name type="scientific">Variovorax ureilyticus</name>
    <dbReference type="NCBI Taxonomy" id="1836198"/>
    <lineage>
        <taxon>Bacteria</taxon>
        <taxon>Pseudomonadati</taxon>
        <taxon>Pseudomonadota</taxon>
        <taxon>Betaproteobacteria</taxon>
        <taxon>Burkholderiales</taxon>
        <taxon>Comamonadaceae</taxon>
        <taxon>Variovorax</taxon>
    </lineage>
</organism>
<evidence type="ECO:0000313" key="3">
    <source>
        <dbReference type="Proteomes" id="UP001365846"/>
    </source>
</evidence>
<protein>
    <submittedName>
        <fullName evidence="2">Uncharacterized protein</fullName>
    </submittedName>
</protein>
<keyword evidence="1" id="KW-1133">Transmembrane helix</keyword>
<feature type="transmembrane region" description="Helical" evidence="1">
    <location>
        <begin position="48"/>
        <end position="70"/>
    </location>
</feature>
<keyword evidence="1" id="KW-0812">Transmembrane</keyword>
<accession>A0ABU8VE34</accession>
<gene>
    <name evidence="2" type="ORF">WKW77_08780</name>
</gene>
<keyword evidence="1" id="KW-0472">Membrane</keyword>
<dbReference type="EMBL" id="JBBKZU010000003">
    <property type="protein sequence ID" value="MEJ8811159.1"/>
    <property type="molecule type" value="Genomic_DNA"/>
</dbReference>
<proteinExistence type="predicted"/>
<keyword evidence="3" id="KW-1185">Reference proteome</keyword>
<dbReference type="RefSeq" id="WP_340356471.1">
    <property type="nucleotide sequence ID" value="NZ_JBBKZU010000003.1"/>
</dbReference>
<comment type="caution">
    <text evidence="2">The sequence shown here is derived from an EMBL/GenBank/DDBJ whole genome shotgun (WGS) entry which is preliminary data.</text>
</comment>
<evidence type="ECO:0000256" key="1">
    <source>
        <dbReference type="SAM" id="Phobius"/>
    </source>
</evidence>
<reference evidence="2 3" key="1">
    <citation type="submission" date="2024-03" db="EMBL/GenBank/DDBJ databases">
        <title>Novel species of the genus Variovorax.</title>
        <authorList>
            <person name="Liu Q."/>
            <person name="Xin Y.-H."/>
        </authorList>
    </citation>
    <scope>NUCLEOTIDE SEQUENCE [LARGE SCALE GENOMIC DNA]</scope>
    <source>
        <strain evidence="2 3">KACC 18899</strain>
    </source>
</reference>
<sequence>MQVTDLQRLFPFLPPKIVPLTSSICRMRDAASHRQTRTLITRRFQMGFVHVVWGGASLVAIAVGWLLIAWRGGKHLNERLTEQLSRSAALERECSTLR</sequence>